<evidence type="ECO:0000313" key="5">
    <source>
        <dbReference type="EMBL" id="MBO8446316.1"/>
    </source>
</evidence>
<keyword evidence="4" id="KW-1133">Transmembrane helix</keyword>
<keyword evidence="3" id="KW-0175">Coiled coil</keyword>
<keyword evidence="2" id="KW-0732">Signal</keyword>
<dbReference type="PANTHER" id="PTHR35089">
    <property type="entry name" value="CHAPERONE PROTEIN SKP"/>
    <property type="match status" value="1"/>
</dbReference>
<dbReference type="GO" id="GO:0005829">
    <property type="term" value="C:cytosol"/>
    <property type="evidence" value="ECO:0007669"/>
    <property type="project" value="TreeGrafter"/>
</dbReference>
<keyword evidence="4" id="KW-0812">Transmembrane</keyword>
<dbReference type="InterPro" id="IPR024930">
    <property type="entry name" value="Skp_dom_sf"/>
</dbReference>
<dbReference type="InterPro" id="IPR005632">
    <property type="entry name" value="Chaperone_Skp"/>
</dbReference>
<dbReference type="GO" id="GO:0051082">
    <property type="term" value="F:unfolded protein binding"/>
    <property type="evidence" value="ECO:0007669"/>
    <property type="project" value="InterPro"/>
</dbReference>
<dbReference type="AlphaFoldDB" id="A0A9D9EE25"/>
<dbReference type="Proteomes" id="UP000823637">
    <property type="component" value="Unassembled WGS sequence"/>
</dbReference>
<reference evidence="5" key="1">
    <citation type="submission" date="2020-10" db="EMBL/GenBank/DDBJ databases">
        <authorList>
            <person name="Gilroy R."/>
        </authorList>
    </citation>
    <scope>NUCLEOTIDE SEQUENCE</scope>
    <source>
        <strain evidence="5">D3-1215</strain>
    </source>
</reference>
<evidence type="ECO:0000256" key="1">
    <source>
        <dbReference type="ARBA" id="ARBA00009091"/>
    </source>
</evidence>
<feature type="coiled-coil region" evidence="3">
    <location>
        <begin position="73"/>
        <end position="132"/>
    </location>
</feature>
<evidence type="ECO:0000256" key="4">
    <source>
        <dbReference type="SAM" id="Phobius"/>
    </source>
</evidence>
<evidence type="ECO:0000256" key="3">
    <source>
        <dbReference type="SAM" id="Coils"/>
    </source>
</evidence>
<comment type="caution">
    <text evidence="5">The sequence shown here is derived from an EMBL/GenBank/DDBJ whole genome shotgun (WGS) entry which is preliminary data.</text>
</comment>
<sequence>MKNNLPLYVINGVLLVAVIVLFVLYAGVKSGSLNRASYDAANDSSFVFPVAYVSMDSLLMNSTMYQRFSEELLKEEENSRLNINQKANALQAEMLDFQKKVENRIYATEERARSEQERLLKKQQELQELDARLAQELLIKRDSMNMKLKHSIDSVIAIFNAEGHYDFIFCNNADDNILYGRDIYNVTNEILQMLNGD</sequence>
<name>A0A9D9EE25_9BACT</name>
<dbReference type="SUPFAM" id="SSF111384">
    <property type="entry name" value="OmpH-like"/>
    <property type="match status" value="1"/>
</dbReference>
<reference evidence="5" key="2">
    <citation type="journal article" date="2021" name="PeerJ">
        <title>Extensive microbial diversity within the chicken gut microbiome revealed by metagenomics and culture.</title>
        <authorList>
            <person name="Gilroy R."/>
            <person name="Ravi A."/>
            <person name="Getino M."/>
            <person name="Pursley I."/>
            <person name="Horton D.L."/>
            <person name="Alikhan N.F."/>
            <person name="Baker D."/>
            <person name="Gharbi K."/>
            <person name="Hall N."/>
            <person name="Watson M."/>
            <person name="Adriaenssens E.M."/>
            <person name="Foster-Nyarko E."/>
            <person name="Jarju S."/>
            <person name="Secka A."/>
            <person name="Antonio M."/>
            <person name="Oren A."/>
            <person name="Chaudhuri R.R."/>
            <person name="La Ragione R."/>
            <person name="Hildebrand F."/>
            <person name="Pallen M.J."/>
        </authorList>
    </citation>
    <scope>NUCLEOTIDE SEQUENCE</scope>
    <source>
        <strain evidence="5">D3-1215</strain>
    </source>
</reference>
<comment type="similarity">
    <text evidence="1">Belongs to the Skp family.</text>
</comment>
<feature type="transmembrane region" description="Helical" evidence="4">
    <location>
        <begin position="6"/>
        <end position="28"/>
    </location>
</feature>
<organism evidence="5 6">
    <name type="scientific">Candidatus Enterocola intestinipullorum</name>
    <dbReference type="NCBI Taxonomy" id="2840783"/>
    <lineage>
        <taxon>Bacteria</taxon>
        <taxon>Pseudomonadati</taxon>
        <taxon>Bacteroidota</taxon>
        <taxon>Bacteroidia</taxon>
        <taxon>Bacteroidales</taxon>
        <taxon>Candidatus Enterocola</taxon>
    </lineage>
</organism>
<dbReference type="EMBL" id="JADIMR010000013">
    <property type="protein sequence ID" value="MBO8446316.1"/>
    <property type="molecule type" value="Genomic_DNA"/>
</dbReference>
<dbReference type="GO" id="GO:0050821">
    <property type="term" value="P:protein stabilization"/>
    <property type="evidence" value="ECO:0007669"/>
    <property type="project" value="TreeGrafter"/>
</dbReference>
<dbReference type="Gene3D" id="3.30.910.20">
    <property type="entry name" value="Skp domain"/>
    <property type="match status" value="1"/>
</dbReference>
<protein>
    <submittedName>
        <fullName evidence="5">OmpH family outer membrane protein</fullName>
    </submittedName>
</protein>
<proteinExistence type="inferred from homology"/>
<dbReference type="Pfam" id="PF03938">
    <property type="entry name" value="OmpH"/>
    <property type="match status" value="1"/>
</dbReference>
<accession>A0A9D9EE25</accession>
<keyword evidence="4" id="KW-0472">Membrane</keyword>
<evidence type="ECO:0000313" key="6">
    <source>
        <dbReference type="Proteomes" id="UP000823637"/>
    </source>
</evidence>
<dbReference type="PANTHER" id="PTHR35089:SF1">
    <property type="entry name" value="CHAPERONE PROTEIN SKP"/>
    <property type="match status" value="1"/>
</dbReference>
<evidence type="ECO:0000256" key="2">
    <source>
        <dbReference type="ARBA" id="ARBA00022729"/>
    </source>
</evidence>
<dbReference type="SMART" id="SM00935">
    <property type="entry name" value="OmpH"/>
    <property type="match status" value="1"/>
</dbReference>
<gene>
    <name evidence="5" type="ORF">IAC32_01020</name>
</gene>